<name>A0A917EPS2_9RHOB</name>
<feature type="transmembrane region" description="Helical" evidence="5">
    <location>
        <begin position="100"/>
        <end position="118"/>
    </location>
</feature>
<evidence type="ECO:0000256" key="5">
    <source>
        <dbReference type="RuleBase" id="RU363041"/>
    </source>
</evidence>
<evidence type="ECO:0000256" key="4">
    <source>
        <dbReference type="ARBA" id="ARBA00023136"/>
    </source>
</evidence>
<feature type="transmembrane region" description="Helical" evidence="5">
    <location>
        <begin position="38"/>
        <end position="62"/>
    </location>
</feature>
<evidence type="ECO:0000256" key="3">
    <source>
        <dbReference type="ARBA" id="ARBA00022989"/>
    </source>
</evidence>
<keyword evidence="7" id="KW-1185">Reference proteome</keyword>
<evidence type="ECO:0000256" key="2">
    <source>
        <dbReference type="ARBA" id="ARBA00022692"/>
    </source>
</evidence>
<reference evidence="6" key="1">
    <citation type="journal article" date="2014" name="Int. J. Syst. Evol. Microbiol.">
        <title>Complete genome sequence of Corynebacterium casei LMG S-19264T (=DSM 44701T), isolated from a smear-ripened cheese.</title>
        <authorList>
            <consortium name="US DOE Joint Genome Institute (JGI-PGF)"/>
            <person name="Walter F."/>
            <person name="Albersmeier A."/>
            <person name="Kalinowski J."/>
            <person name="Ruckert C."/>
        </authorList>
    </citation>
    <scope>NUCLEOTIDE SEQUENCE</scope>
    <source>
        <strain evidence="6">CGMCC 1.16012</strain>
    </source>
</reference>
<comment type="caution">
    <text evidence="6">The sequence shown here is derived from an EMBL/GenBank/DDBJ whole genome shotgun (WGS) entry which is preliminary data.</text>
</comment>
<dbReference type="Proteomes" id="UP000606730">
    <property type="component" value="Unassembled WGS sequence"/>
</dbReference>
<keyword evidence="5" id="KW-1003">Cell membrane</keyword>
<gene>
    <name evidence="6" type="ORF">GCM10011517_33610</name>
</gene>
<dbReference type="GO" id="GO:0005886">
    <property type="term" value="C:plasma membrane"/>
    <property type="evidence" value="ECO:0007669"/>
    <property type="project" value="UniProtKB-SubCell"/>
</dbReference>
<dbReference type="EMBL" id="BMKN01000005">
    <property type="protein sequence ID" value="GGE63202.1"/>
    <property type="molecule type" value="Genomic_DNA"/>
</dbReference>
<feature type="transmembrane region" description="Helical" evidence="5">
    <location>
        <begin position="130"/>
        <end position="153"/>
    </location>
</feature>
<comment type="subcellular location">
    <subcellularLocation>
        <location evidence="5">Cell membrane</location>
        <topology evidence="5">Multi-pass membrane protein</topology>
    </subcellularLocation>
    <subcellularLocation>
        <location evidence="1">Membrane</location>
        <topology evidence="1">Multi-pass membrane protein</topology>
    </subcellularLocation>
</comment>
<evidence type="ECO:0000313" key="6">
    <source>
        <dbReference type="EMBL" id="GGE63202.1"/>
    </source>
</evidence>
<sequence length="247" mass="26373">MHLIPPELSPVIALLLLGMSFLGSLITVAFGIGGGALLLAVMAVTMPPLALIPVHGVVQFGSNVGRATLLRRHTVWGVLPWFIVGTLIGVVIGGSIAVNIPPWVVQIGVGCFIIWTVLARPPMWLARWPVVTGVISSFLTMFFGATGVFVASYSKSLDLPRHPHVATHATLMTVQHLLKSVAFAFLGFAFAPWVLFIVAMIGAGLLGTFVGSAVLTRTTDARFHRMLNIVLMLISARLIWSGLSTGF</sequence>
<feature type="transmembrane region" description="Helical" evidence="5">
    <location>
        <begin position="226"/>
        <end position="243"/>
    </location>
</feature>
<feature type="transmembrane region" description="Helical" evidence="5">
    <location>
        <begin position="74"/>
        <end position="94"/>
    </location>
</feature>
<evidence type="ECO:0000313" key="7">
    <source>
        <dbReference type="Proteomes" id="UP000606730"/>
    </source>
</evidence>
<reference evidence="6" key="2">
    <citation type="submission" date="2020-09" db="EMBL/GenBank/DDBJ databases">
        <authorList>
            <person name="Sun Q."/>
            <person name="Zhou Y."/>
        </authorList>
    </citation>
    <scope>NUCLEOTIDE SEQUENCE</scope>
    <source>
        <strain evidence="6">CGMCC 1.16012</strain>
    </source>
</reference>
<comment type="similarity">
    <text evidence="5">Belongs to the 4-toluene sulfonate uptake permease (TSUP) (TC 2.A.102) family.</text>
</comment>
<dbReference type="Pfam" id="PF01925">
    <property type="entry name" value="TauE"/>
    <property type="match status" value="1"/>
</dbReference>
<protein>
    <recommendedName>
        <fullName evidence="5">Probable membrane transporter protein</fullName>
    </recommendedName>
</protein>
<organism evidence="6 7">
    <name type="scientific">Actibacterium pelagium</name>
    <dbReference type="NCBI Taxonomy" id="2029103"/>
    <lineage>
        <taxon>Bacteria</taxon>
        <taxon>Pseudomonadati</taxon>
        <taxon>Pseudomonadota</taxon>
        <taxon>Alphaproteobacteria</taxon>
        <taxon>Rhodobacterales</taxon>
        <taxon>Roseobacteraceae</taxon>
        <taxon>Actibacterium</taxon>
    </lineage>
</organism>
<dbReference type="AlphaFoldDB" id="A0A917EPS2"/>
<keyword evidence="4 5" id="KW-0472">Membrane</keyword>
<dbReference type="RefSeq" id="WP_095593902.1">
    <property type="nucleotide sequence ID" value="NZ_BMKN01000005.1"/>
</dbReference>
<keyword evidence="3 5" id="KW-1133">Transmembrane helix</keyword>
<proteinExistence type="inferred from homology"/>
<accession>A0A917EPS2</accession>
<feature type="transmembrane region" description="Helical" evidence="5">
    <location>
        <begin position="181"/>
        <end position="214"/>
    </location>
</feature>
<evidence type="ECO:0000256" key="1">
    <source>
        <dbReference type="ARBA" id="ARBA00004141"/>
    </source>
</evidence>
<dbReference type="OrthoDB" id="8478323at2"/>
<dbReference type="InterPro" id="IPR002781">
    <property type="entry name" value="TM_pro_TauE-like"/>
</dbReference>
<feature type="transmembrane region" description="Helical" evidence="5">
    <location>
        <begin position="12"/>
        <end position="32"/>
    </location>
</feature>
<keyword evidence="2 5" id="KW-0812">Transmembrane</keyword>